<organism evidence="2 3">
    <name type="scientific">Heyndrickxia acidicola</name>
    <dbReference type="NCBI Taxonomy" id="209389"/>
    <lineage>
        <taxon>Bacteria</taxon>
        <taxon>Bacillati</taxon>
        <taxon>Bacillota</taxon>
        <taxon>Bacilli</taxon>
        <taxon>Bacillales</taxon>
        <taxon>Bacillaceae</taxon>
        <taxon>Heyndrickxia</taxon>
    </lineage>
</organism>
<dbReference type="SMART" id="SM00849">
    <property type="entry name" value="Lactamase_B"/>
    <property type="match status" value="1"/>
</dbReference>
<dbReference type="EMBL" id="JARMAB010000030">
    <property type="protein sequence ID" value="MED1205247.1"/>
    <property type="molecule type" value="Genomic_DNA"/>
</dbReference>
<sequence>MSGWNGNIAKISLPTPFAVGDVNVYIVKGDALTLIDAGVKTKEAWEVFQFQLAQLGMAVEDIDQVVLTHHHPDHVGFLEWLPDQLHILGHAYCVPWLKRDTEFFKRHDQFYFDRFQESGVEGDVQRYLDNMKSALKFASHRPLTQTLKEGEFIPGLNEWKVLETPGHAQSHLSFYRESDACLIAGDHILATISSNPLLEPPLGEKEPRPKPQLQYNHSLKKLLEYPIQLAYTGHGNEVFKVHDLVNRRIERQHSRALQVKRMIAEKPMTTFEICRTLFPAVYQKEIGLTISETTAQLDYLLSIEQAECQVNDQVMYFSAK</sequence>
<gene>
    <name evidence="2" type="ORF">P4T90_19545</name>
</gene>
<accession>A0ABU6MPU4</accession>
<evidence type="ECO:0000259" key="1">
    <source>
        <dbReference type="SMART" id="SM00849"/>
    </source>
</evidence>
<evidence type="ECO:0000313" key="3">
    <source>
        <dbReference type="Proteomes" id="UP001341444"/>
    </source>
</evidence>
<protein>
    <submittedName>
        <fullName evidence="2">MBL fold metallo-hydrolase</fullName>
    </submittedName>
</protein>
<dbReference type="Gene3D" id="3.60.15.10">
    <property type="entry name" value="Ribonuclease Z/Hydroxyacylglutathione hydrolase-like"/>
    <property type="match status" value="1"/>
</dbReference>
<dbReference type="Proteomes" id="UP001341444">
    <property type="component" value="Unassembled WGS sequence"/>
</dbReference>
<dbReference type="Pfam" id="PF00753">
    <property type="entry name" value="Lactamase_B"/>
    <property type="match status" value="1"/>
</dbReference>
<reference evidence="2 3" key="1">
    <citation type="submission" date="2023-03" db="EMBL/GenBank/DDBJ databases">
        <title>Bacillus Genome Sequencing.</title>
        <authorList>
            <person name="Dunlap C."/>
        </authorList>
    </citation>
    <scope>NUCLEOTIDE SEQUENCE [LARGE SCALE GENOMIC DNA]</scope>
    <source>
        <strain evidence="2 3">B-23453</strain>
    </source>
</reference>
<dbReference type="PANTHER" id="PTHR23131">
    <property type="entry name" value="ENDORIBONUCLEASE LACTB2"/>
    <property type="match status" value="1"/>
</dbReference>
<dbReference type="InterPro" id="IPR036866">
    <property type="entry name" value="RibonucZ/Hydroxyglut_hydro"/>
</dbReference>
<dbReference type="SUPFAM" id="SSF56281">
    <property type="entry name" value="Metallo-hydrolase/oxidoreductase"/>
    <property type="match status" value="1"/>
</dbReference>
<feature type="domain" description="Metallo-beta-lactamase" evidence="1">
    <location>
        <begin position="21"/>
        <end position="234"/>
    </location>
</feature>
<dbReference type="InterPro" id="IPR050662">
    <property type="entry name" value="Sec-metab_biosynth-thioest"/>
</dbReference>
<keyword evidence="3" id="KW-1185">Reference proteome</keyword>
<dbReference type="RefSeq" id="WP_066262440.1">
    <property type="nucleotide sequence ID" value="NZ_JARMAB010000030.1"/>
</dbReference>
<evidence type="ECO:0000313" key="2">
    <source>
        <dbReference type="EMBL" id="MED1205247.1"/>
    </source>
</evidence>
<proteinExistence type="predicted"/>
<name>A0ABU6MPU4_9BACI</name>
<dbReference type="InterPro" id="IPR001279">
    <property type="entry name" value="Metallo-B-lactamas"/>
</dbReference>
<dbReference type="PANTHER" id="PTHR23131:SF4">
    <property type="entry name" value="METALLO-BETA-LACTAMASE SUPERFAMILY POTEIN"/>
    <property type="match status" value="1"/>
</dbReference>
<comment type="caution">
    <text evidence="2">The sequence shown here is derived from an EMBL/GenBank/DDBJ whole genome shotgun (WGS) entry which is preliminary data.</text>
</comment>